<keyword evidence="4 9" id="KW-0479">Metal-binding</keyword>
<dbReference type="GO" id="GO:0005829">
    <property type="term" value="C:cytosol"/>
    <property type="evidence" value="ECO:0007669"/>
    <property type="project" value="TreeGrafter"/>
</dbReference>
<keyword evidence="2 9" id="KW-0963">Cytoplasm</keyword>
<keyword evidence="5 9" id="KW-0547">Nucleotide-binding</keyword>
<feature type="site" description="Transition state stabilizer" evidence="9">
    <location>
        <position position="238"/>
    </location>
</feature>
<feature type="binding site" evidence="9">
    <location>
        <position position="384"/>
    </location>
    <ligand>
        <name>Mg(2+)</name>
        <dbReference type="ChEBI" id="CHEBI:18420"/>
    </ligand>
</feature>
<evidence type="ECO:0000256" key="6">
    <source>
        <dbReference type="ARBA" id="ARBA00022777"/>
    </source>
</evidence>
<evidence type="ECO:0000256" key="2">
    <source>
        <dbReference type="ARBA" id="ARBA00022490"/>
    </source>
</evidence>
<evidence type="ECO:0000256" key="8">
    <source>
        <dbReference type="ARBA" id="ARBA00022842"/>
    </source>
</evidence>
<dbReference type="GO" id="GO:0006085">
    <property type="term" value="P:acetyl-CoA biosynthetic process"/>
    <property type="evidence" value="ECO:0007669"/>
    <property type="project" value="UniProtKB-UniRule"/>
</dbReference>
<dbReference type="InterPro" id="IPR000890">
    <property type="entry name" value="Aliphatic_acid_kin_short-chain"/>
</dbReference>
<keyword evidence="7 9" id="KW-0067">ATP-binding</keyword>
<evidence type="ECO:0000256" key="4">
    <source>
        <dbReference type="ARBA" id="ARBA00022723"/>
    </source>
</evidence>
<dbReference type="HAMAP" id="MF_00020">
    <property type="entry name" value="Acetate_kinase"/>
    <property type="match status" value="1"/>
</dbReference>
<feature type="binding site" evidence="9">
    <location>
        <begin position="205"/>
        <end position="209"/>
    </location>
    <ligand>
        <name>ATP</name>
        <dbReference type="ChEBI" id="CHEBI:30616"/>
    </ligand>
</feature>
<feature type="binding site" evidence="9">
    <location>
        <position position="9"/>
    </location>
    <ligand>
        <name>Mg(2+)</name>
        <dbReference type="ChEBI" id="CHEBI:18420"/>
    </ligand>
</feature>
<dbReference type="GO" id="GO:0005524">
    <property type="term" value="F:ATP binding"/>
    <property type="evidence" value="ECO:0007669"/>
    <property type="project" value="UniProtKB-KW"/>
</dbReference>
<feature type="site" description="Transition state stabilizer" evidence="9">
    <location>
        <position position="178"/>
    </location>
</feature>
<comment type="subcellular location">
    <subcellularLocation>
        <location evidence="9">Cytoplasm</location>
    </subcellularLocation>
</comment>
<comment type="subunit">
    <text evidence="9">Homodimer.</text>
</comment>
<comment type="catalytic activity">
    <reaction evidence="9">
        <text>acetate + ATP = acetyl phosphate + ADP</text>
        <dbReference type="Rhea" id="RHEA:11352"/>
        <dbReference type="ChEBI" id="CHEBI:22191"/>
        <dbReference type="ChEBI" id="CHEBI:30089"/>
        <dbReference type="ChEBI" id="CHEBI:30616"/>
        <dbReference type="ChEBI" id="CHEBI:456216"/>
        <dbReference type="EC" id="2.7.2.1"/>
    </reaction>
</comment>
<organism evidence="11 12">
    <name type="scientific">Acetobacter orientalis</name>
    <dbReference type="NCBI Taxonomy" id="146474"/>
    <lineage>
        <taxon>Bacteria</taxon>
        <taxon>Pseudomonadati</taxon>
        <taxon>Pseudomonadota</taxon>
        <taxon>Alphaproteobacteria</taxon>
        <taxon>Acetobacterales</taxon>
        <taxon>Acetobacteraceae</taxon>
        <taxon>Acetobacter</taxon>
    </lineage>
</organism>
<evidence type="ECO:0000256" key="7">
    <source>
        <dbReference type="ARBA" id="ARBA00022840"/>
    </source>
</evidence>
<feature type="binding site" evidence="9">
    <location>
        <position position="16"/>
    </location>
    <ligand>
        <name>ATP</name>
        <dbReference type="ChEBI" id="CHEBI:30616"/>
    </ligand>
</feature>
<dbReference type="EMBL" id="JOMO01000027">
    <property type="protein sequence ID" value="OUI81005.1"/>
    <property type="molecule type" value="Genomic_DNA"/>
</dbReference>
<dbReference type="InterPro" id="IPR043129">
    <property type="entry name" value="ATPase_NBD"/>
</dbReference>
<proteinExistence type="inferred from homology"/>
<dbReference type="GO" id="GO:0000287">
    <property type="term" value="F:magnesium ion binding"/>
    <property type="evidence" value="ECO:0007669"/>
    <property type="project" value="UniProtKB-UniRule"/>
</dbReference>
<dbReference type="PROSITE" id="PS01076">
    <property type="entry name" value="ACETATE_KINASE_2"/>
    <property type="match status" value="1"/>
</dbReference>
<dbReference type="InterPro" id="IPR023865">
    <property type="entry name" value="Aliphatic_acid_kinase_CS"/>
</dbReference>
<dbReference type="GO" id="GO:0006083">
    <property type="term" value="P:acetate metabolic process"/>
    <property type="evidence" value="ECO:0007669"/>
    <property type="project" value="TreeGrafter"/>
</dbReference>
<feature type="active site" description="Proton donor/acceptor" evidence="9">
    <location>
        <position position="147"/>
    </location>
</feature>
<dbReference type="RefSeq" id="WP_086552438.1">
    <property type="nucleotide sequence ID" value="NZ_JOMO01000027.1"/>
</dbReference>
<sequence length="396" mass="43061">MHDGVVVFNSGSSSLKFRIYDKAASQQATVLVKGEIEHTPNGARFCAQNHDGTVLAQEDWPQTGLAIYDQLFQWLEHFTPKGRVVAVGHRIVHGGADFLKPVKITPDVLDKLERLTPFDPLHQQATLAPAKAIAQKWPGLVQVACFDTTFHSTIPKIARLLPLPRRYQAQGIVRYGFHGISYSYIAKCLTQLDPTLATGRTIIAHLGSGASLCALKAGKSLETTMGFSALDGLMMGTRCGAIDPGVLLYMVQEEGADWHTLVQTLYHDSGLLGVSGISSDMRILRALRAKNPTSEQSARITEALSLFVYRIVQEIGALTAVMGGLDGLVFTAGIGEHDHMLRQEVCQALSWAGVVLDTTANQQHAALISAPQSRVSVRVIPTDEEREIYLSTLALL</sequence>
<evidence type="ECO:0000256" key="9">
    <source>
        <dbReference type="HAMAP-Rule" id="MF_00020"/>
    </source>
</evidence>
<dbReference type="EC" id="2.7.2.1" evidence="9"/>
<dbReference type="SUPFAM" id="SSF53067">
    <property type="entry name" value="Actin-like ATPase domain"/>
    <property type="match status" value="2"/>
</dbReference>
<dbReference type="PANTHER" id="PTHR21060">
    <property type="entry name" value="ACETATE KINASE"/>
    <property type="match status" value="1"/>
</dbReference>
<feature type="binding site" evidence="9">
    <location>
        <begin position="280"/>
        <end position="282"/>
    </location>
    <ligand>
        <name>ATP</name>
        <dbReference type="ChEBI" id="CHEBI:30616"/>
    </ligand>
</feature>
<evidence type="ECO:0000313" key="11">
    <source>
        <dbReference type="EMBL" id="OUI81005.1"/>
    </source>
</evidence>
<protein>
    <recommendedName>
        <fullName evidence="9">Acetate kinase</fullName>
        <ecNumber evidence="9">2.7.2.1</ecNumber>
    </recommendedName>
    <alternativeName>
        <fullName evidence="9">Acetokinase</fullName>
    </alternativeName>
</protein>
<comment type="pathway">
    <text evidence="9">Metabolic intermediate biosynthesis; acetyl-CoA biosynthesis; acetyl-CoA from acetate: step 1/2.</text>
</comment>
<evidence type="ECO:0000256" key="3">
    <source>
        <dbReference type="ARBA" id="ARBA00022679"/>
    </source>
</evidence>
<gene>
    <name evidence="9" type="primary">ackA</name>
    <name evidence="11" type="ORF">HK12_05785</name>
</gene>
<dbReference type="UniPathway" id="UPA00340">
    <property type="reaction ID" value="UER00458"/>
</dbReference>
<dbReference type="PRINTS" id="PR00471">
    <property type="entry name" value="ACETATEKNASE"/>
</dbReference>
<dbReference type="PANTHER" id="PTHR21060:SF21">
    <property type="entry name" value="ACETATE KINASE"/>
    <property type="match status" value="1"/>
</dbReference>
<evidence type="ECO:0000256" key="1">
    <source>
        <dbReference type="ARBA" id="ARBA00008748"/>
    </source>
</evidence>
<evidence type="ECO:0000256" key="10">
    <source>
        <dbReference type="RuleBase" id="RU003835"/>
    </source>
</evidence>
<dbReference type="Gene3D" id="3.30.420.40">
    <property type="match status" value="2"/>
</dbReference>
<keyword evidence="8 9" id="KW-0460">Magnesium</keyword>
<feature type="binding site" evidence="9">
    <location>
        <begin position="333"/>
        <end position="337"/>
    </location>
    <ligand>
        <name>ATP</name>
        <dbReference type="ChEBI" id="CHEBI:30616"/>
    </ligand>
</feature>
<keyword evidence="6 9" id="KW-0418">Kinase</keyword>
<comment type="cofactor">
    <cofactor evidence="9">
        <name>Mg(2+)</name>
        <dbReference type="ChEBI" id="CHEBI:18420"/>
    </cofactor>
    <cofactor evidence="9">
        <name>Mn(2+)</name>
        <dbReference type="ChEBI" id="CHEBI:29035"/>
    </cofactor>
    <text evidence="9">Mg(2+). Can also accept Mn(2+).</text>
</comment>
<dbReference type="AlphaFoldDB" id="A0A252A1B8"/>
<comment type="similarity">
    <text evidence="1 9 10">Belongs to the acetokinase family.</text>
</comment>
<evidence type="ECO:0000256" key="5">
    <source>
        <dbReference type="ARBA" id="ARBA00022741"/>
    </source>
</evidence>
<dbReference type="InterPro" id="IPR004372">
    <property type="entry name" value="Ac/propionate_kinase"/>
</dbReference>
<dbReference type="Pfam" id="PF00871">
    <property type="entry name" value="Acetate_kinase"/>
    <property type="match status" value="1"/>
</dbReference>
<accession>A0A252A1B8</accession>
<comment type="function">
    <text evidence="9">Catalyzes the formation of acetyl phosphate from acetate and ATP. Can also catalyze the reverse reaction.</text>
</comment>
<dbReference type="NCBIfam" id="TIGR00016">
    <property type="entry name" value="ackA"/>
    <property type="match status" value="1"/>
</dbReference>
<comment type="caution">
    <text evidence="11">The sequence shown here is derived from an EMBL/GenBank/DDBJ whole genome shotgun (WGS) entry which is preliminary data.</text>
</comment>
<feature type="binding site" evidence="9">
    <location>
        <position position="90"/>
    </location>
    <ligand>
        <name>substrate</name>
    </ligand>
</feature>
<dbReference type="PIRSF" id="PIRSF000722">
    <property type="entry name" value="Acetate_prop_kin"/>
    <property type="match status" value="1"/>
</dbReference>
<dbReference type="Proteomes" id="UP000194639">
    <property type="component" value="Unassembled WGS sequence"/>
</dbReference>
<name>A0A252A1B8_9PROT</name>
<reference evidence="11 12" key="1">
    <citation type="submission" date="2014-06" db="EMBL/GenBank/DDBJ databases">
        <authorList>
            <person name="Ju J."/>
            <person name="Zhang J."/>
        </authorList>
    </citation>
    <scope>NUCLEOTIDE SEQUENCE [LARGE SCALE GENOMIC DNA]</scope>
    <source>
        <strain evidence="11">DmW_045</strain>
    </source>
</reference>
<evidence type="ECO:0000313" key="12">
    <source>
        <dbReference type="Proteomes" id="UP000194639"/>
    </source>
</evidence>
<keyword evidence="3 9" id="KW-0808">Transferase</keyword>
<dbReference type="GO" id="GO:0008776">
    <property type="term" value="F:acetate kinase activity"/>
    <property type="evidence" value="ECO:0007669"/>
    <property type="project" value="UniProtKB-UniRule"/>
</dbReference>